<proteinExistence type="predicted"/>
<evidence type="ECO:0000313" key="2">
    <source>
        <dbReference type="Proteomes" id="UP001283361"/>
    </source>
</evidence>
<sequence length="83" mass="9664">MSLRARRKMLTKNNITIARSADIFTDIANFTPKLSHQWLYGKEVEKNMREAIKQKELMSPHSFRPQQNERGQFYAARPVAITG</sequence>
<accession>A0AAE0XNE3</accession>
<dbReference type="Proteomes" id="UP001283361">
    <property type="component" value="Unassembled WGS sequence"/>
</dbReference>
<keyword evidence="2" id="KW-1185">Reference proteome</keyword>
<dbReference type="EMBL" id="JAWDGP010008007">
    <property type="protein sequence ID" value="KAK3697544.1"/>
    <property type="molecule type" value="Genomic_DNA"/>
</dbReference>
<comment type="caution">
    <text evidence="1">The sequence shown here is derived from an EMBL/GenBank/DDBJ whole genome shotgun (WGS) entry which is preliminary data.</text>
</comment>
<protein>
    <submittedName>
        <fullName evidence="1">Uncharacterized protein</fullName>
    </submittedName>
</protein>
<gene>
    <name evidence="1" type="ORF">RRG08_042789</name>
</gene>
<organism evidence="1 2">
    <name type="scientific">Elysia crispata</name>
    <name type="common">lettuce slug</name>
    <dbReference type="NCBI Taxonomy" id="231223"/>
    <lineage>
        <taxon>Eukaryota</taxon>
        <taxon>Metazoa</taxon>
        <taxon>Spiralia</taxon>
        <taxon>Lophotrochozoa</taxon>
        <taxon>Mollusca</taxon>
        <taxon>Gastropoda</taxon>
        <taxon>Heterobranchia</taxon>
        <taxon>Euthyneura</taxon>
        <taxon>Panpulmonata</taxon>
        <taxon>Sacoglossa</taxon>
        <taxon>Placobranchoidea</taxon>
        <taxon>Plakobranchidae</taxon>
        <taxon>Elysia</taxon>
    </lineage>
</organism>
<name>A0AAE0XNE3_9GAST</name>
<reference evidence="1" key="1">
    <citation type="journal article" date="2023" name="G3 (Bethesda)">
        <title>A reference genome for the long-term kleptoplast-retaining sea slug Elysia crispata morphotype clarki.</title>
        <authorList>
            <person name="Eastman K.E."/>
            <person name="Pendleton A.L."/>
            <person name="Shaikh M.A."/>
            <person name="Suttiyut T."/>
            <person name="Ogas R."/>
            <person name="Tomko P."/>
            <person name="Gavelis G."/>
            <person name="Widhalm J.R."/>
            <person name="Wisecaver J.H."/>
        </authorList>
    </citation>
    <scope>NUCLEOTIDE SEQUENCE</scope>
    <source>
        <strain evidence="1">ECLA1</strain>
    </source>
</reference>
<evidence type="ECO:0000313" key="1">
    <source>
        <dbReference type="EMBL" id="KAK3697544.1"/>
    </source>
</evidence>
<dbReference type="AlphaFoldDB" id="A0AAE0XNE3"/>